<evidence type="ECO:0000313" key="2">
    <source>
        <dbReference type="Proteomes" id="UP000076532"/>
    </source>
</evidence>
<dbReference type="Proteomes" id="UP000076532">
    <property type="component" value="Unassembled WGS sequence"/>
</dbReference>
<keyword evidence="2" id="KW-1185">Reference proteome</keyword>
<evidence type="ECO:0000313" key="1">
    <source>
        <dbReference type="EMBL" id="KZP09631.1"/>
    </source>
</evidence>
<protein>
    <submittedName>
        <fullName evidence="1">Uncharacterized protein</fullName>
    </submittedName>
</protein>
<name>A0A165YJR0_9AGAM</name>
<reference evidence="1 2" key="1">
    <citation type="journal article" date="2016" name="Mol. Biol. Evol.">
        <title>Comparative Genomics of Early-Diverging Mushroom-Forming Fungi Provides Insights into the Origins of Lignocellulose Decay Capabilities.</title>
        <authorList>
            <person name="Nagy L.G."/>
            <person name="Riley R."/>
            <person name="Tritt A."/>
            <person name="Adam C."/>
            <person name="Daum C."/>
            <person name="Floudas D."/>
            <person name="Sun H."/>
            <person name="Yadav J.S."/>
            <person name="Pangilinan J."/>
            <person name="Larsson K.H."/>
            <person name="Matsuura K."/>
            <person name="Barry K."/>
            <person name="Labutti K."/>
            <person name="Kuo R."/>
            <person name="Ohm R.A."/>
            <person name="Bhattacharya S.S."/>
            <person name="Shirouzu T."/>
            <person name="Yoshinaga Y."/>
            <person name="Martin F.M."/>
            <person name="Grigoriev I.V."/>
            <person name="Hibbett D.S."/>
        </authorList>
    </citation>
    <scope>NUCLEOTIDE SEQUENCE [LARGE SCALE GENOMIC DNA]</scope>
    <source>
        <strain evidence="1 2">CBS 109695</strain>
    </source>
</reference>
<accession>A0A165YJR0</accession>
<organism evidence="1 2">
    <name type="scientific">Athelia psychrophila</name>
    <dbReference type="NCBI Taxonomy" id="1759441"/>
    <lineage>
        <taxon>Eukaryota</taxon>
        <taxon>Fungi</taxon>
        <taxon>Dikarya</taxon>
        <taxon>Basidiomycota</taxon>
        <taxon>Agaricomycotina</taxon>
        <taxon>Agaricomycetes</taxon>
        <taxon>Agaricomycetidae</taxon>
        <taxon>Atheliales</taxon>
        <taxon>Atheliaceae</taxon>
        <taxon>Athelia</taxon>
    </lineage>
</organism>
<proteinExistence type="predicted"/>
<dbReference type="EMBL" id="KV417696">
    <property type="protein sequence ID" value="KZP09631.1"/>
    <property type="molecule type" value="Genomic_DNA"/>
</dbReference>
<gene>
    <name evidence="1" type="ORF">FIBSPDRAFT_900384</name>
</gene>
<dbReference type="AlphaFoldDB" id="A0A165YJR0"/>
<sequence length="149" mass="15955">MGYVHVLQGGEKLVQEWEQAWQGTGAGVAGCGGWCRRGCGCRLVALVVRRGDVVVGVWAGHGDARAWAWACCCNMGRELLRELGASGEWVWAGADAGRWVCRHRCGCVGWAWGCGCVGVWAWAWADRCMGGLLVGMGAAAPISIHMKHL</sequence>